<dbReference type="AlphaFoldDB" id="A0A3G9JRT9"/>
<keyword evidence="1" id="KW-0812">Transmembrane</keyword>
<name>A0A3G9JRT9_9FIRM</name>
<gene>
    <name evidence="2" type="ORF">SG0102_20020</name>
</gene>
<dbReference type="EMBL" id="AP019309">
    <property type="protein sequence ID" value="BBH27068.1"/>
    <property type="molecule type" value="Genomic_DNA"/>
</dbReference>
<reference evidence="2 3" key="1">
    <citation type="submission" date="2018-11" db="EMBL/GenBank/DDBJ databases">
        <title>Novel Erysipelotrichaceae bacterium isolated from small intestine of a swine.</title>
        <authorList>
            <person name="Kim J.S."/>
            <person name="Choe H."/>
            <person name="Lee Y.R."/>
            <person name="Kim K.M."/>
            <person name="Park D.S."/>
        </authorList>
    </citation>
    <scope>NUCLEOTIDE SEQUENCE [LARGE SCALE GENOMIC DNA]</scope>
    <source>
        <strain evidence="2 3">SG0102</strain>
    </source>
</reference>
<proteinExistence type="predicted"/>
<protein>
    <submittedName>
        <fullName evidence="2">Uncharacterized protein</fullName>
    </submittedName>
</protein>
<sequence length="100" mass="11471">MTFAITLIFCGFGALFIYKFLHYIHTDINRASYYMAGIALLVLMFILYILAFVSRLNTLMPELTFALGCAFYLVAAITGVFLIRYVSVYLSKFVKEVNHF</sequence>
<evidence type="ECO:0000313" key="3">
    <source>
        <dbReference type="Proteomes" id="UP000268059"/>
    </source>
</evidence>
<organism evidence="2 3">
    <name type="scientific">Intestinibaculum porci</name>
    <dbReference type="NCBI Taxonomy" id="2487118"/>
    <lineage>
        <taxon>Bacteria</taxon>
        <taxon>Bacillati</taxon>
        <taxon>Bacillota</taxon>
        <taxon>Erysipelotrichia</taxon>
        <taxon>Erysipelotrichales</taxon>
        <taxon>Erysipelotrichaceae</taxon>
        <taxon>Intestinibaculum</taxon>
    </lineage>
</organism>
<dbReference type="InParanoid" id="A0A3G9JRT9"/>
<dbReference type="KEGG" id="ebm:SG0102_20020"/>
<feature type="transmembrane region" description="Helical" evidence="1">
    <location>
        <begin position="6"/>
        <end position="24"/>
    </location>
</feature>
<keyword evidence="3" id="KW-1185">Reference proteome</keyword>
<dbReference type="RefSeq" id="WP_125119837.1">
    <property type="nucleotide sequence ID" value="NZ_AP019309.1"/>
</dbReference>
<keyword evidence="1" id="KW-0472">Membrane</keyword>
<accession>A0A3G9JRT9</accession>
<keyword evidence="1" id="KW-1133">Transmembrane helix</keyword>
<dbReference type="Proteomes" id="UP000268059">
    <property type="component" value="Chromosome"/>
</dbReference>
<feature type="transmembrane region" description="Helical" evidence="1">
    <location>
        <begin position="31"/>
        <end position="53"/>
    </location>
</feature>
<evidence type="ECO:0000313" key="2">
    <source>
        <dbReference type="EMBL" id="BBH27068.1"/>
    </source>
</evidence>
<evidence type="ECO:0000256" key="1">
    <source>
        <dbReference type="SAM" id="Phobius"/>
    </source>
</evidence>
<feature type="transmembrane region" description="Helical" evidence="1">
    <location>
        <begin position="65"/>
        <end position="86"/>
    </location>
</feature>